<keyword evidence="1" id="KW-0547">Nucleotide-binding</keyword>
<dbReference type="eggNOG" id="KOG0234">
    <property type="taxonomic scope" value="Eukaryota"/>
</dbReference>
<dbReference type="InterPro" id="IPR027417">
    <property type="entry name" value="P-loop_NTPase"/>
</dbReference>
<dbReference type="CDD" id="cd02859">
    <property type="entry name" value="E_set_AMPKbeta_like_N"/>
    <property type="match status" value="1"/>
</dbReference>
<name>A0A0L0DME8_THETB</name>
<dbReference type="GO" id="GO:0006000">
    <property type="term" value="P:fructose metabolic process"/>
    <property type="evidence" value="ECO:0007669"/>
    <property type="project" value="InterPro"/>
</dbReference>
<dbReference type="SMART" id="SM00855">
    <property type="entry name" value="PGAM"/>
    <property type="match status" value="1"/>
</dbReference>
<dbReference type="InterPro" id="IPR032640">
    <property type="entry name" value="AMPK1_CBM"/>
</dbReference>
<feature type="compositionally biased region" description="Polar residues" evidence="3">
    <location>
        <begin position="120"/>
        <end position="129"/>
    </location>
</feature>
<feature type="domain" description="AMP-activated protein kinase glycogen-binding" evidence="5">
    <location>
        <begin position="20"/>
        <end position="88"/>
    </location>
</feature>
<dbReference type="InterPro" id="IPR014756">
    <property type="entry name" value="Ig_E-set"/>
</dbReference>
<dbReference type="InterPro" id="IPR003094">
    <property type="entry name" value="6Pfruct_kin"/>
</dbReference>
<dbReference type="GO" id="GO:0005829">
    <property type="term" value="C:cytosol"/>
    <property type="evidence" value="ECO:0007669"/>
    <property type="project" value="TreeGrafter"/>
</dbReference>
<evidence type="ECO:0000313" key="6">
    <source>
        <dbReference type="EMBL" id="KNC53191.1"/>
    </source>
</evidence>
<dbReference type="PANTHER" id="PTHR10606:SF44">
    <property type="entry name" value="6-PHOSPHOFRUCTO 2-KINASE_FRUCTOSE 2,6-BISPHOSPHATASE LONG FORM"/>
    <property type="match status" value="1"/>
</dbReference>
<gene>
    <name evidence="6" type="ORF">AMSG_09272</name>
</gene>
<feature type="compositionally biased region" description="Low complexity" evidence="3">
    <location>
        <begin position="625"/>
        <end position="646"/>
    </location>
</feature>
<evidence type="ECO:0000256" key="1">
    <source>
        <dbReference type="ARBA" id="ARBA00022741"/>
    </source>
</evidence>
<dbReference type="PRINTS" id="PR00991">
    <property type="entry name" value="6PFRUCTKNASE"/>
</dbReference>
<dbReference type="InterPro" id="IPR013078">
    <property type="entry name" value="His_Pase_superF_clade-1"/>
</dbReference>
<dbReference type="GO" id="GO:0005524">
    <property type="term" value="F:ATP binding"/>
    <property type="evidence" value="ECO:0007669"/>
    <property type="project" value="UniProtKB-KW"/>
</dbReference>
<protein>
    <submittedName>
        <fullName evidence="6">Fructose-2,6-bisphosphate 2-phosphatase</fullName>
    </submittedName>
</protein>
<dbReference type="PROSITE" id="PS00175">
    <property type="entry name" value="PG_MUTASE"/>
    <property type="match status" value="1"/>
</dbReference>
<dbReference type="InterPro" id="IPR013783">
    <property type="entry name" value="Ig-like_fold"/>
</dbReference>
<dbReference type="FunFam" id="3.40.50.1240:FF:000006">
    <property type="entry name" value="6-phosphofructo-2-kinase/fructose-2, 6-bisphosphatase"/>
    <property type="match status" value="1"/>
</dbReference>
<dbReference type="Pfam" id="PF00300">
    <property type="entry name" value="His_Phos_1"/>
    <property type="match status" value="1"/>
</dbReference>
<dbReference type="PANTHER" id="PTHR10606">
    <property type="entry name" value="6-PHOSPHOFRUCTO-2-KINASE/FRUCTOSE-2,6-BISPHOSPHATASE"/>
    <property type="match status" value="1"/>
</dbReference>
<dbReference type="SUPFAM" id="SSF81296">
    <property type="entry name" value="E set domains"/>
    <property type="match status" value="1"/>
</dbReference>
<reference evidence="6 7" key="1">
    <citation type="submission" date="2010-05" db="EMBL/GenBank/DDBJ databases">
        <title>The Genome Sequence of Thecamonas trahens ATCC 50062.</title>
        <authorList>
            <consortium name="The Broad Institute Genome Sequencing Platform"/>
            <person name="Russ C."/>
            <person name="Cuomo C."/>
            <person name="Shea T."/>
            <person name="Young S.K."/>
            <person name="Zeng Q."/>
            <person name="Koehrsen M."/>
            <person name="Haas B."/>
            <person name="Borodovsky M."/>
            <person name="Guigo R."/>
            <person name="Alvarado L."/>
            <person name="Berlin A."/>
            <person name="Bochicchio J."/>
            <person name="Borenstein D."/>
            <person name="Chapman S."/>
            <person name="Chen Z."/>
            <person name="Freedman E."/>
            <person name="Gellesch M."/>
            <person name="Goldberg J."/>
            <person name="Griggs A."/>
            <person name="Gujja S."/>
            <person name="Heilman E."/>
            <person name="Heiman D."/>
            <person name="Hepburn T."/>
            <person name="Howarth C."/>
            <person name="Jen D."/>
            <person name="Larson L."/>
            <person name="Mehta T."/>
            <person name="Park D."/>
            <person name="Pearson M."/>
            <person name="Roberts A."/>
            <person name="Saif S."/>
            <person name="Shenoy N."/>
            <person name="Sisk P."/>
            <person name="Stolte C."/>
            <person name="Sykes S."/>
            <person name="Thomson T."/>
            <person name="Walk T."/>
            <person name="White J."/>
            <person name="Yandava C."/>
            <person name="Burger G."/>
            <person name="Gray M.W."/>
            <person name="Holland P.W.H."/>
            <person name="King N."/>
            <person name="Lang F.B.F."/>
            <person name="Roger A.J."/>
            <person name="Ruiz-Trillo I."/>
            <person name="Lander E."/>
            <person name="Nusbaum C."/>
        </authorList>
    </citation>
    <scope>NUCLEOTIDE SEQUENCE [LARGE SCALE GENOMIC DNA]</scope>
    <source>
        <strain evidence="6 7">ATCC 50062</strain>
    </source>
</reference>
<dbReference type="Proteomes" id="UP000054408">
    <property type="component" value="Unassembled WGS sequence"/>
</dbReference>
<feature type="domain" description="6-phosphofructo-2-kinase" evidence="4">
    <location>
        <begin position="195"/>
        <end position="409"/>
    </location>
</feature>
<dbReference type="InterPro" id="IPR029033">
    <property type="entry name" value="His_PPase_superfam"/>
</dbReference>
<keyword evidence="7" id="KW-1185">Reference proteome</keyword>
<dbReference type="Pfam" id="PF16561">
    <property type="entry name" value="AMPK1_CBM"/>
    <property type="match status" value="1"/>
</dbReference>
<feature type="region of interest" description="Disordered" evidence="3">
    <location>
        <begin position="114"/>
        <end position="135"/>
    </location>
</feature>
<evidence type="ECO:0000256" key="2">
    <source>
        <dbReference type="ARBA" id="ARBA00022840"/>
    </source>
</evidence>
<dbReference type="OrthoDB" id="267323at2759"/>
<dbReference type="Gene3D" id="3.40.50.1240">
    <property type="entry name" value="Phosphoglycerate mutase-like"/>
    <property type="match status" value="1"/>
</dbReference>
<dbReference type="RefSeq" id="XP_013754663.1">
    <property type="nucleotide sequence ID" value="XM_013899209.1"/>
</dbReference>
<dbReference type="SUPFAM" id="SSF53254">
    <property type="entry name" value="Phosphoglycerate mutase-like"/>
    <property type="match status" value="1"/>
</dbReference>
<dbReference type="FunFam" id="3.40.50.300:FF:000644">
    <property type="entry name" value="GpmB, Fructose-2,6-bisphosphatase"/>
    <property type="match status" value="1"/>
</dbReference>
<dbReference type="InterPro" id="IPR013079">
    <property type="entry name" value="6Phosfructo_kin"/>
</dbReference>
<dbReference type="GeneID" id="25567770"/>
<dbReference type="GO" id="GO:0003873">
    <property type="term" value="F:6-phosphofructo-2-kinase activity"/>
    <property type="evidence" value="ECO:0007669"/>
    <property type="project" value="InterPro"/>
</dbReference>
<dbReference type="Pfam" id="PF01591">
    <property type="entry name" value="6PF2K"/>
    <property type="match status" value="1"/>
</dbReference>
<keyword evidence="2" id="KW-0067">ATP-binding</keyword>
<feature type="region of interest" description="Disordered" evidence="3">
    <location>
        <begin position="612"/>
        <end position="646"/>
    </location>
</feature>
<dbReference type="Gene3D" id="3.40.50.300">
    <property type="entry name" value="P-loop containing nucleotide triphosphate hydrolases"/>
    <property type="match status" value="1"/>
</dbReference>
<sequence length="646" mass="72177">MRKTVRVPFYFPADAKSNVADVVLAGSFDGWSGRIPLTLEGRHYETSLTLRPGIYSYKFVVNGKWTLAPHQATVVDENGHVNHCISVTLPSSSSTSLESMVPAHLQVATAPAGSATTSTYNTPAASPNPSAYDMSEENDEELSDFGSDVDELATSLASVTHPLVIHGGPAYGSAILQNQLLLDGVFRVDNSNEAKAGERKLVLAMVGLPARGKSFIAQKLQRYLKWIGFETKIFNNGMYRRDNIGSYLSHDFFRADNRDGVEARSRMARMALADMCAWFAEDPKHHIGILDATNSTRARRKFVVNYLKTPSTFSVKVVFIEVICNRPEVIKRNVLHKHKFSPDYAGMTEDEAVSDFTERIAHYEAAYEPVQERSVSFIRLFDVGRETQTNRIKGYLPTKIVFFLMNMHIVQRPIYLSRHGESEFNRQDRIGGDSPLTLSGLKYAEALGEWMEKETDHDTSGYLRDLDSDLIIFTSTMVRTIQSAEKIKCAQLLRWKALEEISVGICDGMTPAEFEATYPDEYAARIADKLRYRYPRGEGYEDLIARLEPVIFELERQVLPVLVIGHQAVLRCLYGYLMGLDIEEVPHTPIPLHTVIRLVPRAYGTEETRTLLHPLDNADDHESGSLRAEPSPLASAASSDTSPLGS</sequence>
<dbReference type="GO" id="GO:0004331">
    <property type="term" value="F:fructose-2,6-bisphosphate 2-phosphatase activity"/>
    <property type="evidence" value="ECO:0007669"/>
    <property type="project" value="TreeGrafter"/>
</dbReference>
<evidence type="ECO:0000256" key="3">
    <source>
        <dbReference type="SAM" id="MobiDB-lite"/>
    </source>
</evidence>
<organism evidence="6 7">
    <name type="scientific">Thecamonas trahens ATCC 50062</name>
    <dbReference type="NCBI Taxonomy" id="461836"/>
    <lineage>
        <taxon>Eukaryota</taxon>
        <taxon>Apusozoa</taxon>
        <taxon>Apusomonadida</taxon>
        <taxon>Apusomonadidae</taxon>
        <taxon>Thecamonas</taxon>
    </lineage>
</organism>
<dbReference type="EMBL" id="GL349479">
    <property type="protein sequence ID" value="KNC53191.1"/>
    <property type="molecule type" value="Genomic_DNA"/>
</dbReference>
<accession>A0A0L0DME8</accession>
<dbReference type="SUPFAM" id="SSF52540">
    <property type="entry name" value="P-loop containing nucleoside triphosphate hydrolases"/>
    <property type="match status" value="1"/>
</dbReference>
<evidence type="ECO:0000259" key="5">
    <source>
        <dbReference type="Pfam" id="PF16561"/>
    </source>
</evidence>
<dbReference type="Gene3D" id="2.60.40.10">
    <property type="entry name" value="Immunoglobulins"/>
    <property type="match status" value="1"/>
</dbReference>
<dbReference type="STRING" id="461836.A0A0L0DME8"/>
<dbReference type="GO" id="GO:0006003">
    <property type="term" value="P:fructose 2,6-bisphosphate metabolic process"/>
    <property type="evidence" value="ECO:0007669"/>
    <property type="project" value="InterPro"/>
</dbReference>
<dbReference type="InterPro" id="IPR001345">
    <property type="entry name" value="PG/BPGM_mutase_AS"/>
</dbReference>
<evidence type="ECO:0000259" key="4">
    <source>
        <dbReference type="Pfam" id="PF01591"/>
    </source>
</evidence>
<dbReference type="AlphaFoldDB" id="A0A0L0DME8"/>
<feature type="compositionally biased region" description="Basic and acidic residues" evidence="3">
    <location>
        <begin position="612"/>
        <end position="624"/>
    </location>
</feature>
<evidence type="ECO:0000313" key="7">
    <source>
        <dbReference type="Proteomes" id="UP000054408"/>
    </source>
</evidence>
<dbReference type="OMA" id="RCLMGYF"/>
<dbReference type="CDD" id="cd07067">
    <property type="entry name" value="HP_PGM_like"/>
    <property type="match status" value="1"/>
</dbReference>
<proteinExistence type="predicted"/>